<dbReference type="PRINTS" id="PR01705">
    <property type="entry name" value="TSP1REPEAT"/>
</dbReference>
<dbReference type="Gene3D" id="2.20.100.10">
    <property type="entry name" value="Thrombospondin type-1 (TSP1) repeat"/>
    <property type="match status" value="1"/>
</dbReference>
<accession>A0A3S5A190</accession>
<keyword evidence="3" id="KW-1185">Reference proteome</keyword>
<sequence>MQPVLVITTDKSIIRLPLSRCGRLQDSGRQTEQLCYLQADPYCSWSHSQAACLPINRLSSDKVGDDGTRQGQARPNSDYWRGVVNLLSFEAPRRPGANVGGGIGRGPGGSEIHGPREAVGYNFCPSGWRLPSGLRIDGAWSRWSQWVACSPTELMHLPTGWTAASLPTSLSGCMCRFRSCSSPPAQDSSSLTPADCRPGSDGAGAQVANCSVNGAWTAWSVWSGCQPVCVPASALGMKAASPQARRWRERYCENPRPRGPKGRPCLGKGREEEVCPTPTVTCEGEQV</sequence>
<name>A0A3S5A190_9PLAT</name>
<dbReference type="PROSITE" id="PS50092">
    <property type="entry name" value="TSP1"/>
    <property type="match status" value="1"/>
</dbReference>
<dbReference type="AlphaFoldDB" id="A0A3S5A190"/>
<evidence type="ECO:0000313" key="2">
    <source>
        <dbReference type="EMBL" id="VEL09266.1"/>
    </source>
</evidence>
<dbReference type="InterPro" id="IPR000884">
    <property type="entry name" value="TSP1_rpt"/>
</dbReference>
<protein>
    <recommendedName>
        <fullName evidence="4">Sema domain-containing protein</fullName>
    </recommendedName>
</protein>
<feature type="region of interest" description="Disordered" evidence="1">
    <location>
        <begin position="252"/>
        <end position="273"/>
    </location>
</feature>
<evidence type="ECO:0008006" key="4">
    <source>
        <dbReference type="Google" id="ProtNLM"/>
    </source>
</evidence>
<evidence type="ECO:0000256" key="1">
    <source>
        <dbReference type="SAM" id="MobiDB-lite"/>
    </source>
</evidence>
<dbReference type="EMBL" id="CAAALY010005906">
    <property type="protein sequence ID" value="VEL09266.1"/>
    <property type="molecule type" value="Genomic_DNA"/>
</dbReference>
<reference evidence="2" key="1">
    <citation type="submission" date="2018-11" db="EMBL/GenBank/DDBJ databases">
        <authorList>
            <consortium name="Pathogen Informatics"/>
        </authorList>
    </citation>
    <scope>NUCLEOTIDE SEQUENCE</scope>
</reference>
<dbReference type="OrthoDB" id="9988752at2759"/>
<proteinExistence type="predicted"/>
<dbReference type="InterPro" id="IPR036383">
    <property type="entry name" value="TSP1_rpt_sf"/>
</dbReference>
<organism evidence="2 3">
    <name type="scientific">Protopolystoma xenopodis</name>
    <dbReference type="NCBI Taxonomy" id="117903"/>
    <lineage>
        <taxon>Eukaryota</taxon>
        <taxon>Metazoa</taxon>
        <taxon>Spiralia</taxon>
        <taxon>Lophotrochozoa</taxon>
        <taxon>Platyhelminthes</taxon>
        <taxon>Monogenea</taxon>
        <taxon>Polyopisthocotylea</taxon>
        <taxon>Polystomatidea</taxon>
        <taxon>Polystomatidae</taxon>
        <taxon>Protopolystoma</taxon>
    </lineage>
</organism>
<evidence type="ECO:0000313" key="3">
    <source>
        <dbReference type="Proteomes" id="UP000784294"/>
    </source>
</evidence>
<dbReference type="SUPFAM" id="SSF103575">
    <property type="entry name" value="Plexin repeat"/>
    <property type="match status" value="1"/>
</dbReference>
<dbReference type="Proteomes" id="UP000784294">
    <property type="component" value="Unassembled WGS sequence"/>
</dbReference>
<gene>
    <name evidence="2" type="ORF">PXEA_LOCUS2706</name>
</gene>
<comment type="caution">
    <text evidence="2">The sequence shown here is derived from an EMBL/GenBank/DDBJ whole genome shotgun (WGS) entry which is preliminary data.</text>
</comment>